<proteinExistence type="predicted"/>
<protein>
    <submittedName>
        <fullName evidence="1">DUF2252 domain-containing protein</fullName>
    </submittedName>
</protein>
<reference evidence="1 2" key="1">
    <citation type="journal article" date="2018" name="Aquat. Microb. Ecol.">
        <title>Gammaproteobacterial methanotrophs dominate.</title>
        <authorList>
            <person name="Rissanen A.J."/>
            <person name="Saarenheimo J."/>
            <person name="Tiirola M."/>
            <person name="Peura S."/>
            <person name="Aalto S.L."/>
            <person name="Karvinen A."/>
            <person name="Nykanen H."/>
        </authorList>
    </citation>
    <scope>NUCLEOTIDE SEQUENCE [LARGE SCALE GENOMIC DNA]</scope>
    <source>
        <strain evidence="1">AMbin10</strain>
    </source>
</reference>
<dbReference type="Proteomes" id="UP000249396">
    <property type="component" value="Unassembled WGS sequence"/>
</dbReference>
<dbReference type="EMBL" id="QJPH01000531">
    <property type="protein sequence ID" value="PZN71238.1"/>
    <property type="molecule type" value="Genomic_DNA"/>
</dbReference>
<comment type="caution">
    <text evidence="1">The sequence shown here is derived from an EMBL/GenBank/DDBJ whole genome shotgun (WGS) entry which is preliminary data.</text>
</comment>
<dbReference type="InterPro" id="IPR018721">
    <property type="entry name" value="DUF2252"/>
</dbReference>
<dbReference type="InterPro" id="IPR011009">
    <property type="entry name" value="Kinase-like_dom_sf"/>
</dbReference>
<gene>
    <name evidence="1" type="ORF">DM484_26905</name>
</gene>
<name>A0A2W4QTN1_9GAMM</name>
<organism evidence="1 2">
    <name type="scientific">Candidatus Methylumidiphilus alinenensis</name>
    <dbReference type="NCBI Taxonomy" id="2202197"/>
    <lineage>
        <taxon>Bacteria</taxon>
        <taxon>Pseudomonadati</taxon>
        <taxon>Pseudomonadota</taxon>
        <taxon>Gammaproteobacteria</taxon>
        <taxon>Methylococcales</taxon>
        <taxon>Candidatus Methylumidiphilus</taxon>
    </lineage>
</organism>
<dbReference type="SUPFAM" id="SSF56112">
    <property type="entry name" value="Protein kinase-like (PK-like)"/>
    <property type="match status" value="1"/>
</dbReference>
<sequence>MARERRIAERLKAFNQGREPERLAMKYKAMNKDAFAFLRGSCHLFYEDWPKDSPLGATPAAWICGDLHLENFGSYKGDNRLVYFDINDFDESALAPATWDLARFLTSVWVAADTLELDAPQTQALCRVFLDAYTAELLAGKARWIERDTAKGMVRDLLKDLKNRSRQEFIAKRTEQGGKCLRIDGRHTLKADGESKDKVEALVARFAQTKENPGFFKVLDIARRIAGTGSLGLERYVALVDGNAGADGHYLLDLKCQPGACLRPYVPLPQPVWGNEAERVVALQARGQAIAPAFLAPVINGGEAYVLRELMPTADRLCLANWGGKLSRLEKVLDAMGKLAAWSHLRGSGRQGSAIADEWIGFAQRGDWRKPLLDYAHAYAIQAGKDWKEFTAACGRGEFGD</sequence>
<evidence type="ECO:0000313" key="1">
    <source>
        <dbReference type="EMBL" id="PZN71238.1"/>
    </source>
</evidence>
<dbReference type="AlphaFoldDB" id="A0A2W4QTN1"/>
<dbReference type="PANTHER" id="PTHR39441:SF1">
    <property type="entry name" value="DUF2252 DOMAIN-CONTAINING PROTEIN"/>
    <property type="match status" value="1"/>
</dbReference>
<accession>A0A2W4QTN1</accession>
<dbReference type="Pfam" id="PF10009">
    <property type="entry name" value="DUF2252"/>
    <property type="match status" value="1"/>
</dbReference>
<evidence type="ECO:0000313" key="2">
    <source>
        <dbReference type="Proteomes" id="UP000249396"/>
    </source>
</evidence>
<dbReference type="PANTHER" id="PTHR39441">
    <property type="entry name" value="DUF2252 DOMAIN-CONTAINING PROTEIN"/>
    <property type="match status" value="1"/>
</dbReference>